<dbReference type="Pfam" id="PF09339">
    <property type="entry name" value="HTH_IclR"/>
    <property type="match status" value="1"/>
</dbReference>
<sequence>MCPLSDTFTGVSHDGGLALVRKSVEVLDLLAARGEATAAQLAEDLGEPRSSVYRLLSSLQHLDMVESGSRRGTFRLGFHLLSLGTAVVDRFDERRFAQPVMERLHDETGETVYLCVRRGRDAVCIERLDGRRVQSLALKLGGALPLHAGAASRALLAFQDRSTWSDYLQQGPLEQFTPTTPVTADALFPVLEETLSSGISVSDQDVTLGVAALGVPILDYRGQVRAALSVSGVREAILGAEASGLRERLVEAGQEVSRALGWKAVTGAVADFG</sequence>
<evidence type="ECO:0008006" key="8">
    <source>
        <dbReference type="Google" id="ProtNLM"/>
    </source>
</evidence>
<dbReference type="InterPro" id="IPR036388">
    <property type="entry name" value="WH-like_DNA-bd_sf"/>
</dbReference>
<accession>A0ABN3H9C3</accession>
<dbReference type="InterPro" id="IPR014757">
    <property type="entry name" value="Tscrpt_reg_IclR_C"/>
</dbReference>
<dbReference type="PANTHER" id="PTHR30136">
    <property type="entry name" value="HELIX-TURN-HELIX TRANSCRIPTIONAL REGULATOR, ICLR FAMILY"/>
    <property type="match status" value="1"/>
</dbReference>
<dbReference type="SUPFAM" id="SSF55781">
    <property type="entry name" value="GAF domain-like"/>
    <property type="match status" value="1"/>
</dbReference>
<dbReference type="PROSITE" id="PS51078">
    <property type="entry name" value="ICLR_ED"/>
    <property type="match status" value="1"/>
</dbReference>
<gene>
    <name evidence="6" type="ORF">GCM10010246_79580</name>
</gene>
<dbReference type="InterPro" id="IPR005471">
    <property type="entry name" value="Tscrpt_reg_IclR_N"/>
</dbReference>
<dbReference type="PROSITE" id="PS51077">
    <property type="entry name" value="HTH_ICLR"/>
    <property type="match status" value="1"/>
</dbReference>
<dbReference type="Pfam" id="PF01614">
    <property type="entry name" value="IclR_C"/>
    <property type="match status" value="1"/>
</dbReference>
<keyword evidence="3" id="KW-0804">Transcription</keyword>
<dbReference type="Gene3D" id="1.10.10.10">
    <property type="entry name" value="Winged helix-like DNA-binding domain superfamily/Winged helix DNA-binding domain"/>
    <property type="match status" value="1"/>
</dbReference>
<name>A0ABN3H9C3_9ACTN</name>
<evidence type="ECO:0000313" key="7">
    <source>
        <dbReference type="Proteomes" id="UP001500253"/>
    </source>
</evidence>
<evidence type="ECO:0000259" key="4">
    <source>
        <dbReference type="PROSITE" id="PS51077"/>
    </source>
</evidence>
<keyword evidence="1" id="KW-0805">Transcription regulation</keyword>
<keyword evidence="2" id="KW-0238">DNA-binding</keyword>
<dbReference type="Gene3D" id="3.30.450.40">
    <property type="match status" value="1"/>
</dbReference>
<dbReference type="SUPFAM" id="SSF46785">
    <property type="entry name" value="Winged helix' DNA-binding domain"/>
    <property type="match status" value="1"/>
</dbReference>
<dbReference type="EMBL" id="BAAASD010000063">
    <property type="protein sequence ID" value="GAA2372941.1"/>
    <property type="molecule type" value="Genomic_DNA"/>
</dbReference>
<protein>
    <recommendedName>
        <fullName evidence="8">IclR family transcriptional regulator</fullName>
    </recommendedName>
</protein>
<keyword evidence="7" id="KW-1185">Reference proteome</keyword>
<dbReference type="InterPro" id="IPR050707">
    <property type="entry name" value="HTH_MetabolicPath_Reg"/>
</dbReference>
<dbReference type="PANTHER" id="PTHR30136:SF24">
    <property type="entry name" value="HTH-TYPE TRANSCRIPTIONAL REPRESSOR ALLR"/>
    <property type="match status" value="1"/>
</dbReference>
<dbReference type="Proteomes" id="UP001500253">
    <property type="component" value="Unassembled WGS sequence"/>
</dbReference>
<feature type="domain" description="IclR-ED" evidence="5">
    <location>
        <begin position="79"/>
        <end position="262"/>
    </location>
</feature>
<evidence type="ECO:0000256" key="2">
    <source>
        <dbReference type="ARBA" id="ARBA00023125"/>
    </source>
</evidence>
<dbReference type="SMART" id="SM00346">
    <property type="entry name" value="HTH_ICLR"/>
    <property type="match status" value="1"/>
</dbReference>
<evidence type="ECO:0000259" key="5">
    <source>
        <dbReference type="PROSITE" id="PS51078"/>
    </source>
</evidence>
<dbReference type="InterPro" id="IPR036390">
    <property type="entry name" value="WH_DNA-bd_sf"/>
</dbReference>
<reference evidence="6 7" key="1">
    <citation type="journal article" date="2019" name="Int. J. Syst. Evol. Microbiol.">
        <title>The Global Catalogue of Microorganisms (GCM) 10K type strain sequencing project: providing services to taxonomists for standard genome sequencing and annotation.</title>
        <authorList>
            <consortium name="The Broad Institute Genomics Platform"/>
            <consortium name="The Broad Institute Genome Sequencing Center for Infectious Disease"/>
            <person name="Wu L."/>
            <person name="Ma J."/>
        </authorList>
    </citation>
    <scope>NUCLEOTIDE SEQUENCE [LARGE SCALE GENOMIC DNA]</scope>
    <source>
        <strain evidence="6 7">JCM 4316</strain>
    </source>
</reference>
<proteinExistence type="predicted"/>
<feature type="domain" description="HTH iclR-type" evidence="4">
    <location>
        <begin position="17"/>
        <end position="78"/>
    </location>
</feature>
<dbReference type="InterPro" id="IPR029016">
    <property type="entry name" value="GAF-like_dom_sf"/>
</dbReference>
<evidence type="ECO:0000313" key="6">
    <source>
        <dbReference type="EMBL" id="GAA2372941.1"/>
    </source>
</evidence>
<evidence type="ECO:0000256" key="1">
    <source>
        <dbReference type="ARBA" id="ARBA00023015"/>
    </source>
</evidence>
<evidence type="ECO:0000256" key="3">
    <source>
        <dbReference type="ARBA" id="ARBA00023163"/>
    </source>
</evidence>
<organism evidence="6 7">
    <name type="scientific">Streptomyces cuspidosporus</name>
    <dbReference type="NCBI Taxonomy" id="66882"/>
    <lineage>
        <taxon>Bacteria</taxon>
        <taxon>Bacillati</taxon>
        <taxon>Actinomycetota</taxon>
        <taxon>Actinomycetes</taxon>
        <taxon>Kitasatosporales</taxon>
        <taxon>Streptomycetaceae</taxon>
        <taxon>Streptomyces</taxon>
    </lineage>
</organism>
<comment type="caution">
    <text evidence="6">The sequence shown here is derived from an EMBL/GenBank/DDBJ whole genome shotgun (WGS) entry which is preliminary data.</text>
</comment>